<dbReference type="OrthoDB" id="21643at2759"/>
<proteinExistence type="predicted"/>
<comment type="caution">
    <text evidence="2">The sequence shown here is derived from an EMBL/GenBank/DDBJ whole genome shotgun (WGS) entry which is preliminary data.</text>
</comment>
<feature type="region of interest" description="Disordered" evidence="1">
    <location>
        <begin position="91"/>
        <end position="119"/>
    </location>
</feature>
<organism evidence="2 3">
    <name type="scientific">Gigaspora rosea</name>
    <dbReference type="NCBI Taxonomy" id="44941"/>
    <lineage>
        <taxon>Eukaryota</taxon>
        <taxon>Fungi</taxon>
        <taxon>Fungi incertae sedis</taxon>
        <taxon>Mucoromycota</taxon>
        <taxon>Glomeromycotina</taxon>
        <taxon>Glomeromycetes</taxon>
        <taxon>Diversisporales</taxon>
        <taxon>Gigasporaceae</taxon>
        <taxon>Gigaspora</taxon>
    </lineage>
</organism>
<accession>A0A397VYA6</accession>
<dbReference type="AlphaFoldDB" id="A0A397VYA6"/>
<evidence type="ECO:0000313" key="2">
    <source>
        <dbReference type="EMBL" id="RIB27494.1"/>
    </source>
</evidence>
<keyword evidence="3" id="KW-1185">Reference proteome</keyword>
<gene>
    <name evidence="2" type="ORF">C2G38_2240119</name>
</gene>
<dbReference type="EMBL" id="QKWP01000097">
    <property type="protein sequence ID" value="RIB27494.1"/>
    <property type="molecule type" value="Genomic_DNA"/>
</dbReference>
<name>A0A397VYA6_9GLOM</name>
<evidence type="ECO:0000313" key="3">
    <source>
        <dbReference type="Proteomes" id="UP000266673"/>
    </source>
</evidence>
<protein>
    <submittedName>
        <fullName evidence="2">Uncharacterized protein</fullName>
    </submittedName>
</protein>
<sequence>MWRSLFSDLAFTLGECRGRRNKDTMLAEDMSLVTDNNINRRKISWQSNNHNSFISKKSDSTSENVMTSKSNNLLGIFGVKNSQNISYVKNERNAEEQNGNIPSPDKLPQSIIDGLKKLG</sequence>
<dbReference type="Proteomes" id="UP000266673">
    <property type="component" value="Unassembled WGS sequence"/>
</dbReference>
<evidence type="ECO:0000256" key="1">
    <source>
        <dbReference type="SAM" id="MobiDB-lite"/>
    </source>
</evidence>
<reference evidence="2 3" key="1">
    <citation type="submission" date="2018-06" db="EMBL/GenBank/DDBJ databases">
        <title>Comparative genomics reveals the genomic features of Rhizophagus irregularis, R. cerebriforme, R. diaphanum and Gigaspora rosea, and their symbiotic lifestyle signature.</title>
        <authorList>
            <person name="Morin E."/>
            <person name="San Clemente H."/>
            <person name="Chen E.C.H."/>
            <person name="De La Providencia I."/>
            <person name="Hainaut M."/>
            <person name="Kuo A."/>
            <person name="Kohler A."/>
            <person name="Murat C."/>
            <person name="Tang N."/>
            <person name="Roy S."/>
            <person name="Loubradou J."/>
            <person name="Henrissat B."/>
            <person name="Grigoriev I.V."/>
            <person name="Corradi N."/>
            <person name="Roux C."/>
            <person name="Martin F.M."/>
        </authorList>
    </citation>
    <scope>NUCLEOTIDE SEQUENCE [LARGE SCALE GENOMIC DNA]</scope>
    <source>
        <strain evidence="2 3">DAOM 194757</strain>
    </source>
</reference>